<dbReference type="EMBL" id="CP014224">
    <property type="protein sequence ID" value="ANW96100.1"/>
    <property type="molecule type" value="Genomic_DNA"/>
</dbReference>
<organism evidence="1 2">
    <name type="scientific">Wenyingzhuangia fucanilytica</name>
    <dbReference type="NCBI Taxonomy" id="1790137"/>
    <lineage>
        <taxon>Bacteria</taxon>
        <taxon>Pseudomonadati</taxon>
        <taxon>Bacteroidota</taxon>
        <taxon>Flavobacteriia</taxon>
        <taxon>Flavobacteriales</taxon>
        <taxon>Flavobacteriaceae</taxon>
        <taxon>Wenyingzhuangia</taxon>
    </lineage>
</organism>
<name>A0A1B1Y5R8_9FLAO</name>
<dbReference type="OrthoDB" id="7403807at2"/>
<sequence length="284" mass="32285">MKKIKIITFSFFVALMTFSETFSQTFNKSTDLLLANFDLKPDEDDVMAAAALACMLKHSDFTDVNYYAVAGAYGDQKHIFITAGVPDYYNSLFGKENKHWTNAHANWKSSVKRAKKKVIPVLKKGGRIFVQEAGQSNFTYDLLQAVIDDGIELGIIKKNVIIVQHSTYNEKNTTPSELTWLKNNTVYVKIDDGNTSDNSTPGYRSKDTKWLEFAKSDKNPNKIARDIWILADEVCDAWEGEWTNKWIAAGGVDFSDCVENWYLFNLGKESDDIASFWNKYVINK</sequence>
<protein>
    <submittedName>
        <fullName evidence="1">Uncharacterized protein</fullName>
    </submittedName>
</protein>
<accession>A0A1B1Y5R8</accession>
<dbReference type="KEGG" id="wfu:AXE80_07325"/>
<dbReference type="RefSeq" id="WP_068825877.1">
    <property type="nucleotide sequence ID" value="NZ_CP014224.1"/>
</dbReference>
<dbReference type="AlphaFoldDB" id="A0A1B1Y5R8"/>
<evidence type="ECO:0000313" key="2">
    <source>
        <dbReference type="Proteomes" id="UP000092967"/>
    </source>
</evidence>
<reference evidence="1 2" key="1">
    <citation type="submission" date="2016-02" db="EMBL/GenBank/DDBJ databases">
        <authorList>
            <person name="Wen L."/>
            <person name="He K."/>
            <person name="Yang H."/>
        </authorList>
    </citation>
    <scope>NUCLEOTIDE SEQUENCE [LARGE SCALE GENOMIC DNA]</scope>
    <source>
        <strain evidence="1 2">CZ1127</strain>
    </source>
</reference>
<keyword evidence="2" id="KW-1185">Reference proteome</keyword>
<dbReference type="STRING" id="1790137.AXE80_07325"/>
<proteinExistence type="predicted"/>
<gene>
    <name evidence="1" type="ORF">AXE80_07325</name>
</gene>
<dbReference type="Proteomes" id="UP000092967">
    <property type="component" value="Chromosome"/>
</dbReference>
<evidence type="ECO:0000313" key="1">
    <source>
        <dbReference type="EMBL" id="ANW96100.1"/>
    </source>
</evidence>